<keyword evidence="3" id="KW-1185">Reference proteome</keyword>
<organism evidence="2 3">
    <name type="scientific">Manduca sexta</name>
    <name type="common">Tobacco hawkmoth</name>
    <name type="synonym">Tobacco hornworm</name>
    <dbReference type="NCBI Taxonomy" id="7130"/>
    <lineage>
        <taxon>Eukaryota</taxon>
        <taxon>Metazoa</taxon>
        <taxon>Ecdysozoa</taxon>
        <taxon>Arthropoda</taxon>
        <taxon>Hexapoda</taxon>
        <taxon>Insecta</taxon>
        <taxon>Pterygota</taxon>
        <taxon>Neoptera</taxon>
        <taxon>Endopterygota</taxon>
        <taxon>Lepidoptera</taxon>
        <taxon>Glossata</taxon>
        <taxon>Ditrysia</taxon>
        <taxon>Bombycoidea</taxon>
        <taxon>Sphingidae</taxon>
        <taxon>Sphinginae</taxon>
        <taxon>Sphingini</taxon>
        <taxon>Manduca</taxon>
    </lineage>
</organism>
<keyword evidence="1" id="KW-0732">Signal</keyword>
<evidence type="ECO:0000256" key="1">
    <source>
        <dbReference type="SAM" id="SignalP"/>
    </source>
</evidence>
<reference evidence="2" key="2">
    <citation type="submission" date="2020-12" db="EMBL/GenBank/DDBJ databases">
        <authorList>
            <person name="Kanost M."/>
        </authorList>
    </citation>
    <scope>NUCLEOTIDE SEQUENCE</scope>
</reference>
<name>A0A921YNL2_MANSE</name>
<reference evidence="2" key="1">
    <citation type="journal article" date="2016" name="Insect Biochem. Mol. Biol.">
        <title>Multifaceted biological insights from a draft genome sequence of the tobacco hornworm moth, Manduca sexta.</title>
        <authorList>
            <person name="Kanost M.R."/>
            <person name="Arrese E.L."/>
            <person name="Cao X."/>
            <person name="Chen Y.R."/>
            <person name="Chellapilla S."/>
            <person name="Goldsmith M.R."/>
            <person name="Grosse-Wilde E."/>
            <person name="Heckel D.G."/>
            <person name="Herndon N."/>
            <person name="Jiang H."/>
            <person name="Papanicolaou A."/>
            <person name="Qu J."/>
            <person name="Soulages J.L."/>
            <person name="Vogel H."/>
            <person name="Walters J."/>
            <person name="Waterhouse R.M."/>
            <person name="Ahn S.J."/>
            <person name="Almeida F.C."/>
            <person name="An C."/>
            <person name="Aqrawi P."/>
            <person name="Bretschneider A."/>
            <person name="Bryant W.B."/>
            <person name="Bucks S."/>
            <person name="Chao H."/>
            <person name="Chevignon G."/>
            <person name="Christen J.M."/>
            <person name="Clarke D.F."/>
            <person name="Dittmer N.T."/>
            <person name="Ferguson L.C.F."/>
            <person name="Garavelou S."/>
            <person name="Gordon K.H.J."/>
            <person name="Gunaratna R.T."/>
            <person name="Han Y."/>
            <person name="Hauser F."/>
            <person name="He Y."/>
            <person name="Heidel-Fischer H."/>
            <person name="Hirsh A."/>
            <person name="Hu Y."/>
            <person name="Jiang H."/>
            <person name="Kalra D."/>
            <person name="Klinner C."/>
            <person name="Konig C."/>
            <person name="Kovar C."/>
            <person name="Kroll A.R."/>
            <person name="Kuwar S.S."/>
            <person name="Lee S.L."/>
            <person name="Lehman R."/>
            <person name="Li K."/>
            <person name="Li Z."/>
            <person name="Liang H."/>
            <person name="Lovelace S."/>
            <person name="Lu Z."/>
            <person name="Mansfield J.H."/>
            <person name="McCulloch K.J."/>
            <person name="Mathew T."/>
            <person name="Morton B."/>
            <person name="Muzny D.M."/>
            <person name="Neunemann D."/>
            <person name="Ongeri F."/>
            <person name="Pauchet Y."/>
            <person name="Pu L.L."/>
            <person name="Pyrousis I."/>
            <person name="Rao X.J."/>
            <person name="Redding A."/>
            <person name="Roesel C."/>
            <person name="Sanchez-Gracia A."/>
            <person name="Schaack S."/>
            <person name="Shukla A."/>
            <person name="Tetreau G."/>
            <person name="Wang Y."/>
            <person name="Xiong G.H."/>
            <person name="Traut W."/>
            <person name="Walsh T.K."/>
            <person name="Worley K.C."/>
            <person name="Wu D."/>
            <person name="Wu W."/>
            <person name="Wu Y.Q."/>
            <person name="Zhang X."/>
            <person name="Zou Z."/>
            <person name="Zucker H."/>
            <person name="Briscoe A.D."/>
            <person name="Burmester T."/>
            <person name="Clem R.J."/>
            <person name="Feyereisen R."/>
            <person name="Grimmelikhuijzen C.J.P."/>
            <person name="Hamodrakas S.J."/>
            <person name="Hansson B.S."/>
            <person name="Huguet E."/>
            <person name="Jermiin L.S."/>
            <person name="Lan Q."/>
            <person name="Lehman H.K."/>
            <person name="Lorenzen M."/>
            <person name="Merzendorfer H."/>
            <person name="Michalopoulos I."/>
            <person name="Morton D.B."/>
            <person name="Muthukrishnan S."/>
            <person name="Oakeshott J.G."/>
            <person name="Palmer W."/>
            <person name="Park Y."/>
            <person name="Passarelli A.L."/>
            <person name="Rozas J."/>
            <person name="Schwartz L.M."/>
            <person name="Smith W."/>
            <person name="Southgate A."/>
            <person name="Vilcinskas A."/>
            <person name="Vogt R."/>
            <person name="Wang P."/>
            <person name="Werren J."/>
            <person name="Yu X.Q."/>
            <person name="Zhou J.J."/>
            <person name="Brown S.J."/>
            <person name="Scherer S.E."/>
            <person name="Richards S."/>
            <person name="Blissard G.W."/>
        </authorList>
    </citation>
    <scope>NUCLEOTIDE SEQUENCE</scope>
</reference>
<evidence type="ECO:0000313" key="2">
    <source>
        <dbReference type="EMBL" id="KAG6441932.1"/>
    </source>
</evidence>
<dbReference type="AlphaFoldDB" id="A0A921YNL2"/>
<feature type="signal peptide" evidence="1">
    <location>
        <begin position="1"/>
        <end position="20"/>
    </location>
</feature>
<dbReference type="EMBL" id="JH668289">
    <property type="protein sequence ID" value="KAG6441932.1"/>
    <property type="molecule type" value="Genomic_DNA"/>
</dbReference>
<protein>
    <submittedName>
        <fullName evidence="2">Uncharacterized protein</fullName>
    </submittedName>
</protein>
<dbReference type="OrthoDB" id="7468116at2759"/>
<dbReference type="Proteomes" id="UP000791440">
    <property type="component" value="Unassembled WGS sequence"/>
</dbReference>
<gene>
    <name evidence="2" type="ORF">O3G_MSEX002039</name>
</gene>
<comment type="caution">
    <text evidence="2">The sequence shown here is derived from an EMBL/GenBank/DDBJ whole genome shotgun (WGS) entry which is preliminary data.</text>
</comment>
<proteinExistence type="predicted"/>
<accession>A0A921YNL2</accession>
<sequence length="114" mass="13367">MHLKSVIVLLTLSCYVVCDATSGEIEARGKKKKIALFVFFADLVLKKIFILKLVYAFILWIVLHKAGYFLSWFATYLKEQKHNYHEYHDYHGPHHEYGPSYGHGYGPYRRQNQG</sequence>
<evidence type="ECO:0000313" key="3">
    <source>
        <dbReference type="Proteomes" id="UP000791440"/>
    </source>
</evidence>
<feature type="chain" id="PRO_5037506236" evidence="1">
    <location>
        <begin position="21"/>
        <end position="114"/>
    </location>
</feature>